<comment type="similarity">
    <text evidence="5">Belongs to the queuine tRNA-ribosyltransferase family. QTRT2 subfamily.</text>
</comment>
<dbReference type="Proteomes" id="UP000694844">
    <property type="component" value="Chromosome 3"/>
</dbReference>
<dbReference type="RefSeq" id="XP_022325987.1">
    <property type="nucleotide sequence ID" value="XM_022470279.1"/>
</dbReference>
<keyword evidence="2 5" id="KW-0819">tRNA processing</keyword>
<dbReference type="OrthoDB" id="27601at2759"/>
<dbReference type="GO" id="GO:0005737">
    <property type="term" value="C:cytoplasm"/>
    <property type="evidence" value="ECO:0007669"/>
    <property type="project" value="UniProtKB-SubCell"/>
</dbReference>
<keyword evidence="7" id="KW-1185">Reference proteome</keyword>
<feature type="binding site" evidence="5">
    <location>
        <position position="359"/>
    </location>
    <ligand>
        <name>Zn(2+)</name>
        <dbReference type="ChEBI" id="CHEBI:29105"/>
    </ligand>
</feature>
<evidence type="ECO:0000259" key="6">
    <source>
        <dbReference type="Pfam" id="PF01702"/>
    </source>
</evidence>
<comment type="subcellular location">
    <subcellularLocation>
        <location evidence="5">Cytoplasm</location>
    </subcellularLocation>
</comment>
<dbReference type="GO" id="GO:0006400">
    <property type="term" value="P:tRNA modification"/>
    <property type="evidence" value="ECO:0007669"/>
    <property type="project" value="InterPro"/>
</dbReference>
<dbReference type="PANTHER" id="PTHR46064:SF1">
    <property type="entry name" value="QUEUINE TRNA-RIBOSYLTRANSFERASE ACCESSORY SUBUNIT 2"/>
    <property type="match status" value="1"/>
</dbReference>
<evidence type="ECO:0000256" key="1">
    <source>
        <dbReference type="ARBA" id="ARBA00022490"/>
    </source>
</evidence>
<dbReference type="Gene3D" id="3.20.20.105">
    <property type="entry name" value="Queuine tRNA-ribosyltransferase-like"/>
    <property type="match status" value="1"/>
</dbReference>
<dbReference type="NCBIfam" id="TIGR00449">
    <property type="entry name" value="tgt_general"/>
    <property type="match status" value="1"/>
</dbReference>
<dbReference type="GO" id="GO:0008479">
    <property type="term" value="F:tRNA-guanosine(34) queuine transglycosylase activity"/>
    <property type="evidence" value="ECO:0007669"/>
    <property type="project" value="UniProtKB-UniRule"/>
</dbReference>
<comment type="subunit">
    <text evidence="5">Heterodimer of a catalytic subunit and an accessory subunit.</text>
</comment>
<feature type="binding site" evidence="5">
    <location>
        <position position="354"/>
    </location>
    <ligand>
        <name>Zn(2+)</name>
        <dbReference type="ChEBI" id="CHEBI:29105"/>
    </ligand>
</feature>
<gene>
    <name evidence="8" type="primary">LOC111125966</name>
</gene>
<dbReference type="KEGG" id="cvn:111125966"/>
<dbReference type="PANTHER" id="PTHR46064">
    <property type="entry name" value="QUEUINE TRNA-RIBOSYLTRANSFERASE ACCESSORY SUBUNIT 2"/>
    <property type="match status" value="1"/>
</dbReference>
<comment type="cofactor">
    <cofactor evidence="5">
        <name>Zn(2+)</name>
        <dbReference type="ChEBI" id="CHEBI:29105"/>
    </cofactor>
    <text evidence="5">Binds 1 zinc ion per subunit.</text>
</comment>
<feature type="binding site" evidence="5">
    <location>
        <position position="385"/>
    </location>
    <ligand>
        <name>Zn(2+)</name>
        <dbReference type="ChEBI" id="CHEBI:29105"/>
    </ligand>
</feature>
<comment type="function">
    <text evidence="5">Non-catalytic subunit of the queuine tRNA-ribosyltransferase (TGT) that catalyzes the base-exchange of a guanine (G) residue with queuine (Q) at position 34 (anticodon wobble position) in tRNAs with GU(N) anticodons (tRNA-Asp, -Asn, -His and -Tyr), resulting in the hypermodified nucleoside queuosine (7-(((4,5-cis-dihydroxy-2-cyclopenten-1-yl)amino)methyl)-7-deazaguanosine).</text>
</comment>
<name>A0A8B8DD03_CRAVI</name>
<keyword evidence="1 5" id="KW-0963">Cytoplasm</keyword>
<evidence type="ECO:0000256" key="4">
    <source>
        <dbReference type="ARBA" id="ARBA00022833"/>
    </source>
</evidence>
<dbReference type="InterPro" id="IPR036511">
    <property type="entry name" value="TGT-like_sf"/>
</dbReference>
<dbReference type="InterPro" id="IPR050852">
    <property type="entry name" value="Queuine_tRNA-ribosyltrfase"/>
</dbReference>
<organism evidence="7 8">
    <name type="scientific">Crassostrea virginica</name>
    <name type="common">Eastern oyster</name>
    <dbReference type="NCBI Taxonomy" id="6565"/>
    <lineage>
        <taxon>Eukaryota</taxon>
        <taxon>Metazoa</taxon>
        <taxon>Spiralia</taxon>
        <taxon>Lophotrochozoa</taxon>
        <taxon>Mollusca</taxon>
        <taxon>Bivalvia</taxon>
        <taxon>Autobranchia</taxon>
        <taxon>Pteriomorphia</taxon>
        <taxon>Ostreida</taxon>
        <taxon>Ostreoidea</taxon>
        <taxon>Ostreidae</taxon>
        <taxon>Crassostrea</taxon>
    </lineage>
</organism>
<keyword evidence="3 5" id="KW-0479">Metal-binding</keyword>
<protein>
    <recommendedName>
        <fullName evidence="5">Queuine tRNA-ribosyltransferase accessory subunit 2</fullName>
    </recommendedName>
    <alternativeName>
        <fullName evidence="5">Queuine tRNA-ribosyltransferase domain-containing protein 1</fullName>
    </alternativeName>
</protein>
<dbReference type="AlphaFoldDB" id="A0A8B8DD03"/>
<evidence type="ECO:0000256" key="3">
    <source>
        <dbReference type="ARBA" id="ARBA00022723"/>
    </source>
</evidence>
<dbReference type="Pfam" id="PF01702">
    <property type="entry name" value="TGT"/>
    <property type="match status" value="1"/>
</dbReference>
<dbReference type="SUPFAM" id="SSF51713">
    <property type="entry name" value="tRNA-guanine transglycosylase"/>
    <property type="match status" value="1"/>
</dbReference>
<evidence type="ECO:0000256" key="5">
    <source>
        <dbReference type="HAMAP-Rule" id="MF_03043"/>
    </source>
</evidence>
<reference evidence="8" key="1">
    <citation type="submission" date="2025-08" db="UniProtKB">
        <authorList>
            <consortium name="RefSeq"/>
        </authorList>
    </citation>
    <scope>IDENTIFICATION</scope>
    <source>
        <tissue evidence="8">Whole sample</tissue>
    </source>
</reference>
<dbReference type="GO" id="GO:0046872">
    <property type="term" value="F:metal ion binding"/>
    <property type="evidence" value="ECO:0007669"/>
    <property type="project" value="UniProtKB-KW"/>
</dbReference>
<evidence type="ECO:0000313" key="8">
    <source>
        <dbReference type="RefSeq" id="XP_022325987.1"/>
    </source>
</evidence>
<evidence type="ECO:0000256" key="2">
    <source>
        <dbReference type="ARBA" id="ARBA00022694"/>
    </source>
</evidence>
<sequence length="438" mass="49746">MCSSSVKFGGKLTCTIFTATLLKWRSVSQCGCRLGTLTFPKRGSNEENREIQTPICMIYTKKGSAPWLSVDMLKKIEKLPPIANMHLSSLVDYMEAVNKFQQGIAKFTALEDFLVYISVQDMGVDVPSGYNTTAGTAVWNKGGKKLIDPELFVKCQESFQPTFYQALSDSDTDKNSGKKRATKAVDRTLNFLDDVLDLHKKSERLREVGVFGSVVGGFCKQERIRSARETAARDVDGYVIEGFLAQNEKCKDFNVGDIKNLCDEMFQILPEEKPRLMHAVWSPDRVVLALELGIDIFDSCYPWLVTEHGKALVFSFSFDKNPENDKEHNLTEGFEISLKDKSMMEDFRAPLPGCSCYTCRSFTRSYIHHLLNTSELLASVLLMIHNFHHYFEFFEALRSSLKTDQFMKIKALILQQIPQDKQEESQVVETSDKMNQNL</sequence>
<dbReference type="HAMAP" id="MF_03043">
    <property type="entry name" value="QTRT2"/>
    <property type="match status" value="1"/>
</dbReference>
<dbReference type="InterPro" id="IPR028592">
    <property type="entry name" value="QTRTD1"/>
</dbReference>
<proteinExistence type="inferred from homology"/>
<dbReference type="GeneID" id="111125966"/>
<accession>A0A8B8DD03</accession>
<keyword evidence="4 5" id="KW-0862">Zinc</keyword>
<dbReference type="InterPro" id="IPR002616">
    <property type="entry name" value="tRNA_ribo_trans-like"/>
</dbReference>
<feature type="binding site" evidence="5">
    <location>
        <position position="356"/>
    </location>
    <ligand>
        <name>Zn(2+)</name>
        <dbReference type="ChEBI" id="CHEBI:29105"/>
    </ligand>
</feature>
<feature type="domain" description="tRNA-guanine(15) transglycosylase-like" evidence="6">
    <location>
        <begin position="32"/>
        <end position="417"/>
    </location>
</feature>
<evidence type="ECO:0000313" key="7">
    <source>
        <dbReference type="Proteomes" id="UP000694844"/>
    </source>
</evidence>